<reference evidence="3" key="2">
    <citation type="journal article" date="2021" name="Sci. Rep.">
        <title>The distribution of antibiotic resistance genes in chicken gut microbiota commensals.</title>
        <authorList>
            <person name="Juricova H."/>
            <person name="Matiasovicova J."/>
            <person name="Kubasova T."/>
            <person name="Cejkova D."/>
            <person name="Rychlik I."/>
        </authorList>
    </citation>
    <scope>NUCLEOTIDE SEQUENCE</scope>
    <source>
        <strain evidence="3">An824</strain>
    </source>
</reference>
<dbReference type="RefSeq" id="WP_205105487.1">
    <property type="nucleotide sequence ID" value="NZ_JACJJG010000068.1"/>
</dbReference>
<dbReference type="PROSITE" id="PS51257">
    <property type="entry name" value="PROKAR_LIPOPROTEIN"/>
    <property type="match status" value="1"/>
</dbReference>
<reference evidence="3" key="1">
    <citation type="submission" date="2020-08" db="EMBL/GenBank/DDBJ databases">
        <authorList>
            <person name="Cejkova D."/>
            <person name="Kubasova T."/>
            <person name="Jahodarova E."/>
            <person name="Rychlik I."/>
        </authorList>
    </citation>
    <scope>NUCLEOTIDE SEQUENCE</scope>
    <source>
        <strain evidence="3">An824</strain>
    </source>
</reference>
<dbReference type="AlphaFoldDB" id="A0A939B8E4"/>
<evidence type="ECO:0000256" key="1">
    <source>
        <dbReference type="SAM" id="SignalP"/>
    </source>
</evidence>
<proteinExistence type="predicted"/>
<sequence>MKNIFKSLLVPAFALAVVPFFASCSEDRDDNPTLRQPAGNLTLTAPAGSETTTYDLLNTESLTVTSTAPDYGFSALILYQIQVSLTEDFATSRTLGNVNQTYSNANATPEVSFECRELNDSIVSLYQAANGGANPTQDPMTAYIRVQASVSGSNTAYVYSNPVALSVIAQYVETTPDLYYLVGLNGDWNPSTNYILYPTSTTVYSYTTLVNNGSIKFWLNTDISNWKAAYGCSTDGDKSVSGTLVKSTEAAEAGAIGVPTDGEYYTFTADIENMTYTWTRLENQKPTSYSTIGLIGIGGDWNNDIAMTEVAPHNWYINTEITSDTEIKFRADNGWAASWGNGNNLNDTNYGTAEFNGGNMTISAGTYDIYFNDITTEFVFVPVE</sequence>
<comment type="caution">
    <text evidence="3">The sequence shown here is derived from an EMBL/GenBank/DDBJ whole genome shotgun (WGS) entry which is preliminary data.</text>
</comment>
<evidence type="ECO:0000313" key="3">
    <source>
        <dbReference type="EMBL" id="MBM6674308.1"/>
    </source>
</evidence>
<accession>A0A939B8E4</accession>
<organism evidence="3 4">
    <name type="scientific">Marseilla massiliensis</name>
    <dbReference type="NCBI Taxonomy" id="1841864"/>
    <lineage>
        <taxon>Bacteria</taxon>
        <taxon>Pseudomonadati</taxon>
        <taxon>Bacteroidota</taxon>
        <taxon>Bacteroidia</taxon>
        <taxon>Bacteroidales</taxon>
        <taxon>Prevotellaceae</taxon>
        <taxon>Marseilla</taxon>
    </lineage>
</organism>
<evidence type="ECO:0000313" key="4">
    <source>
        <dbReference type="Proteomes" id="UP000706891"/>
    </source>
</evidence>
<dbReference type="Pfam" id="PF14292">
    <property type="entry name" value="SusE"/>
    <property type="match status" value="1"/>
</dbReference>
<dbReference type="Proteomes" id="UP000706891">
    <property type="component" value="Unassembled WGS sequence"/>
</dbReference>
<gene>
    <name evidence="3" type="ORF">H6A34_10530</name>
</gene>
<feature type="chain" id="PRO_5036991407" evidence="1">
    <location>
        <begin position="23"/>
        <end position="384"/>
    </location>
</feature>
<dbReference type="Gene3D" id="2.60.40.3620">
    <property type="match status" value="2"/>
</dbReference>
<protein>
    <submittedName>
        <fullName evidence="3">SusE domain-containing protein</fullName>
    </submittedName>
</protein>
<feature type="signal peptide" evidence="1">
    <location>
        <begin position="1"/>
        <end position="22"/>
    </location>
</feature>
<keyword evidence="4" id="KW-1185">Reference proteome</keyword>
<feature type="domain" description="SusE outer membrane protein" evidence="2">
    <location>
        <begin position="28"/>
        <end position="129"/>
    </location>
</feature>
<name>A0A939B8E4_9BACT</name>
<dbReference type="InterPro" id="IPR025970">
    <property type="entry name" value="SusE"/>
</dbReference>
<dbReference type="EMBL" id="JACJJG010000068">
    <property type="protein sequence ID" value="MBM6674308.1"/>
    <property type="molecule type" value="Genomic_DNA"/>
</dbReference>
<evidence type="ECO:0000259" key="2">
    <source>
        <dbReference type="Pfam" id="PF14292"/>
    </source>
</evidence>
<keyword evidence="1" id="KW-0732">Signal</keyword>